<feature type="transmembrane region" description="Helical" evidence="1">
    <location>
        <begin position="81"/>
        <end position="99"/>
    </location>
</feature>
<protein>
    <submittedName>
        <fullName evidence="2">DUF1345 domain-containing protein</fullName>
    </submittedName>
</protein>
<gene>
    <name evidence="2" type="ORF">LZ538_12325</name>
</gene>
<dbReference type="InterPro" id="IPR009781">
    <property type="entry name" value="DUF1345"/>
</dbReference>
<reference evidence="2" key="1">
    <citation type="submission" date="2022-05" db="EMBL/GenBank/DDBJ databases">
        <authorList>
            <person name="Jo J.-H."/>
            <person name="Im W.-T."/>
        </authorList>
    </citation>
    <scope>NUCLEOTIDE SEQUENCE</scope>
    <source>
        <strain evidence="2">SE220</strain>
    </source>
</reference>
<name>A0ABT0S4W7_9SPHN</name>
<dbReference type="RefSeq" id="WP_249832325.1">
    <property type="nucleotide sequence ID" value="NZ_JAMGBE010000004.1"/>
</dbReference>
<feature type="transmembrane region" description="Helical" evidence="1">
    <location>
        <begin position="37"/>
        <end position="60"/>
    </location>
</feature>
<keyword evidence="1" id="KW-0812">Transmembrane</keyword>
<proteinExistence type="predicted"/>
<evidence type="ECO:0000256" key="1">
    <source>
        <dbReference type="SAM" id="Phobius"/>
    </source>
</evidence>
<feature type="transmembrane region" description="Helical" evidence="1">
    <location>
        <begin position="111"/>
        <end position="131"/>
    </location>
</feature>
<organism evidence="2 3">
    <name type="scientific">Sphingomonas hankyongi</name>
    <dbReference type="NCBI Taxonomy" id="2908209"/>
    <lineage>
        <taxon>Bacteria</taxon>
        <taxon>Pseudomonadati</taxon>
        <taxon>Pseudomonadota</taxon>
        <taxon>Alphaproteobacteria</taxon>
        <taxon>Sphingomonadales</taxon>
        <taxon>Sphingomonadaceae</taxon>
        <taxon>Sphingomonas</taxon>
    </lineage>
</organism>
<keyword evidence="3" id="KW-1185">Reference proteome</keyword>
<keyword evidence="1" id="KW-0472">Membrane</keyword>
<comment type="caution">
    <text evidence="2">The sequence shown here is derived from an EMBL/GenBank/DDBJ whole genome shotgun (WGS) entry which is preliminary data.</text>
</comment>
<feature type="transmembrane region" description="Helical" evidence="1">
    <location>
        <begin position="12"/>
        <end position="31"/>
    </location>
</feature>
<sequence>MADRRFIGNVIAPPRFLLFLALLLVGSWIAIRCLADTALGILAGFDIAAAVFLVSCVPLLRTREATTIQRHANANDANREVLLVITAVVMLVLLLAIAAETMGQRPQPLTKVLVVVTLLVAWVFSNAIYALHYAHLAYRGPDADCAVLQFPGTPAPVYWDFIYFSFTLGMTFQTSDVTIANQSIRRVVIFHSVAAFVFNIGVLAFTINVLGSS</sequence>
<dbReference type="EMBL" id="JAMGBE010000004">
    <property type="protein sequence ID" value="MCL6730827.1"/>
    <property type="molecule type" value="Genomic_DNA"/>
</dbReference>
<dbReference type="Proteomes" id="UP001165342">
    <property type="component" value="Unassembled WGS sequence"/>
</dbReference>
<evidence type="ECO:0000313" key="3">
    <source>
        <dbReference type="Proteomes" id="UP001165342"/>
    </source>
</evidence>
<evidence type="ECO:0000313" key="2">
    <source>
        <dbReference type="EMBL" id="MCL6730827.1"/>
    </source>
</evidence>
<dbReference type="Pfam" id="PF07077">
    <property type="entry name" value="DUF1345"/>
    <property type="match status" value="1"/>
</dbReference>
<accession>A0ABT0S4W7</accession>
<feature type="transmembrane region" description="Helical" evidence="1">
    <location>
        <begin position="188"/>
        <end position="210"/>
    </location>
</feature>
<keyword evidence="1" id="KW-1133">Transmembrane helix</keyword>